<reference evidence="2 3" key="2">
    <citation type="journal article" date="2015" name="Biomed. Res. Int.">
        <title>Effects of Arsenite Resistance on the Growth and Functional Gene Expression of Leptospirillum ferriphilum and Acidithiobacillus thiooxidans in Pure Culture and Coculture.</title>
        <authorList>
            <person name="Jiang H."/>
            <person name="Liang Y."/>
            <person name="Yin H."/>
            <person name="Xiao Y."/>
            <person name="Guo X."/>
            <person name="Xu Y."/>
            <person name="Hu Q."/>
            <person name="Liu H."/>
            <person name="Liu X."/>
        </authorList>
    </citation>
    <scope>NUCLEOTIDE SEQUENCE [LARGE SCALE GENOMIC DNA]</scope>
    <source>
        <strain evidence="2 3">YSK</strain>
    </source>
</reference>
<organism evidence="2 3">
    <name type="scientific">Leptospirillum ferriphilum YSK</name>
    <dbReference type="NCBI Taxonomy" id="1441628"/>
    <lineage>
        <taxon>Bacteria</taxon>
        <taxon>Pseudomonadati</taxon>
        <taxon>Nitrospirota</taxon>
        <taxon>Nitrospiria</taxon>
        <taxon>Nitrospirales</taxon>
        <taxon>Nitrospiraceae</taxon>
        <taxon>Leptospirillum</taxon>
    </lineage>
</organism>
<dbReference type="Gene3D" id="2.50.20.10">
    <property type="entry name" value="Lipoprotein localisation LolA/LolB/LppX"/>
    <property type="match status" value="1"/>
</dbReference>
<name>A0A059Y1Y5_9BACT</name>
<dbReference type="PANTHER" id="PTHR35869">
    <property type="entry name" value="OUTER-MEMBRANE LIPOPROTEIN CARRIER PROTEIN"/>
    <property type="match status" value="1"/>
</dbReference>
<dbReference type="KEGG" id="lfp:Y981_03970"/>
<keyword evidence="1" id="KW-0732">Signal</keyword>
<accession>A0A059Y1Y5</accession>
<protein>
    <recommendedName>
        <fullName evidence="4">Outer membrane lipoprotein carrier protein LolA</fullName>
    </recommendedName>
</protein>
<dbReference type="CDD" id="cd16325">
    <property type="entry name" value="LolA"/>
    <property type="match status" value="1"/>
</dbReference>
<dbReference type="SUPFAM" id="SSF89392">
    <property type="entry name" value="Prokaryotic lipoproteins and lipoprotein localization factors"/>
    <property type="match status" value="1"/>
</dbReference>
<dbReference type="Proteomes" id="UP000027059">
    <property type="component" value="Chromosome"/>
</dbReference>
<keyword evidence="3" id="KW-1185">Reference proteome</keyword>
<evidence type="ECO:0008006" key="4">
    <source>
        <dbReference type="Google" id="ProtNLM"/>
    </source>
</evidence>
<dbReference type="InterPro" id="IPR004564">
    <property type="entry name" value="OM_lipoprot_carrier_LolA-like"/>
</dbReference>
<evidence type="ECO:0000256" key="1">
    <source>
        <dbReference type="ARBA" id="ARBA00022729"/>
    </source>
</evidence>
<dbReference type="InterPro" id="IPR029046">
    <property type="entry name" value="LolA/LolB/LppX"/>
</dbReference>
<dbReference type="AlphaFoldDB" id="A0A059Y1Y5"/>
<gene>
    <name evidence="2" type="ORF">Y981_03970</name>
</gene>
<dbReference type="HOGENOM" id="CLU_1159940_0_0_0"/>
<proteinExistence type="predicted"/>
<evidence type="ECO:0000313" key="2">
    <source>
        <dbReference type="EMBL" id="AIA31581.1"/>
    </source>
</evidence>
<dbReference type="Pfam" id="PF03548">
    <property type="entry name" value="LolA"/>
    <property type="match status" value="1"/>
</dbReference>
<sequence>MAQARKKKTILPGRHVLLSFFFVCSFFALPLGPARAASPDRTPEEVLTHLSRTFDRAKGFRADFLQHLRVPNGKPVLSKGDLLYRTPGKMVLHYSDPAGQILLLAGNRLAFYVPQNRQVLIKTMHSRHIPETPALLFANLGHLRKYFYIRPEQGGDVPSSGLYGLELIPRKPDRHLALARIVVDMSTHLPTTMTFDEFNGMEMTIDLQNLHPLTHVSESAFNLVLPPGTTVVRTRQGF</sequence>
<evidence type="ECO:0000313" key="3">
    <source>
        <dbReference type="Proteomes" id="UP000027059"/>
    </source>
</evidence>
<dbReference type="PANTHER" id="PTHR35869:SF1">
    <property type="entry name" value="OUTER-MEMBRANE LIPOPROTEIN CARRIER PROTEIN"/>
    <property type="match status" value="1"/>
</dbReference>
<dbReference type="EMBL" id="CP007243">
    <property type="protein sequence ID" value="AIA31581.1"/>
    <property type="molecule type" value="Genomic_DNA"/>
</dbReference>
<reference evidence="3" key="1">
    <citation type="submission" date="2014-02" db="EMBL/GenBank/DDBJ databases">
        <title>Complete genome sequence and comparative genomic analysis of the nitrogen-fixing bacterium Leptospirillum ferriphilum YSK.</title>
        <authorList>
            <person name="Guo X."/>
            <person name="Yin H."/>
            <person name="Liang Y."/>
            <person name="Hu Q."/>
            <person name="Ma L."/>
            <person name="Xiao Y."/>
            <person name="Zhang X."/>
            <person name="Qiu G."/>
            <person name="Liu X."/>
        </authorList>
    </citation>
    <scope>NUCLEOTIDE SEQUENCE [LARGE SCALE GENOMIC DNA]</scope>
    <source>
        <strain evidence="3">YSK</strain>
    </source>
</reference>